<protein>
    <recommendedName>
        <fullName evidence="3">Transposase</fullName>
    </recommendedName>
</protein>
<evidence type="ECO:0000313" key="2">
    <source>
        <dbReference type="Proteomes" id="UP000320300"/>
    </source>
</evidence>
<evidence type="ECO:0008006" key="3">
    <source>
        <dbReference type="Google" id="ProtNLM"/>
    </source>
</evidence>
<name>A0A521CAF1_9SPHI</name>
<accession>A0A521CAF1</accession>
<gene>
    <name evidence="1" type="ORF">SAMN06265348_103317</name>
</gene>
<keyword evidence="2" id="KW-1185">Reference proteome</keyword>
<dbReference type="AlphaFoldDB" id="A0A521CAF1"/>
<evidence type="ECO:0000313" key="1">
    <source>
        <dbReference type="EMBL" id="SMO55730.1"/>
    </source>
</evidence>
<sequence length="76" mass="9129">MVQSNNTEDWVNIIPSYPDCPHCHQGKLDTRVKRAFIVRKLFIWMDVKRYQCNACGKKVYLKNHAHDQRHRQFSNI</sequence>
<proteinExistence type="predicted"/>
<dbReference type="EMBL" id="FXTN01000003">
    <property type="protein sequence ID" value="SMO55730.1"/>
    <property type="molecule type" value="Genomic_DNA"/>
</dbReference>
<organism evidence="1 2">
    <name type="scientific">Pedobacter westerhofensis</name>
    <dbReference type="NCBI Taxonomy" id="425512"/>
    <lineage>
        <taxon>Bacteria</taxon>
        <taxon>Pseudomonadati</taxon>
        <taxon>Bacteroidota</taxon>
        <taxon>Sphingobacteriia</taxon>
        <taxon>Sphingobacteriales</taxon>
        <taxon>Sphingobacteriaceae</taxon>
        <taxon>Pedobacter</taxon>
    </lineage>
</organism>
<reference evidence="1 2" key="1">
    <citation type="submission" date="2017-05" db="EMBL/GenBank/DDBJ databases">
        <authorList>
            <person name="Varghese N."/>
            <person name="Submissions S."/>
        </authorList>
    </citation>
    <scope>NUCLEOTIDE SEQUENCE [LARGE SCALE GENOMIC DNA]</scope>
    <source>
        <strain evidence="1 2">DSM 19036</strain>
    </source>
</reference>
<dbReference type="Proteomes" id="UP000320300">
    <property type="component" value="Unassembled WGS sequence"/>
</dbReference>